<dbReference type="InterPro" id="IPR000515">
    <property type="entry name" value="MetI-like"/>
</dbReference>
<sequence>MLVYILRRLLWTPVLLLLAAFFVFFMGTVAPGDPAELRLGNRATPERVDRLREQLGLNDPLPIRYMQFIGNALKGDLGESYVFQGKTVTSLIGPRLLVSLQLNIAASIVALSVGLPLGFYAAKRQGTKTDPAILISMLILYAMPVFFTAPFLILFFAVKLHWVPASGWSGMFSTQVILPALTIGIPGAAIFVRHMRASTLEVIGQEYIRTARAKGMSNFVINYRHVARNAFLPILTLLGFTLAGIFGGSLIVELIYGIPGVSRLSLDAIFQRDFPVLTALVLLGSLMLVLANLVIDIAYTVIDPRIRLK</sequence>
<evidence type="ECO:0000313" key="9">
    <source>
        <dbReference type="EMBL" id="SVB18345.1"/>
    </source>
</evidence>
<dbReference type="AlphaFoldDB" id="A0A382BX23"/>
<keyword evidence="4 7" id="KW-0812">Transmembrane</keyword>
<dbReference type="Gene3D" id="1.10.3720.10">
    <property type="entry name" value="MetI-like"/>
    <property type="match status" value="1"/>
</dbReference>
<dbReference type="PANTHER" id="PTHR43163:SF6">
    <property type="entry name" value="DIPEPTIDE TRANSPORT SYSTEM PERMEASE PROTEIN DPPB-RELATED"/>
    <property type="match status" value="1"/>
</dbReference>
<dbReference type="PROSITE" id="PS50928">
    <property type="entry name" value="ABC_TM1"/>
    <property type="match status" value="1"/>
</dbReference>
<dbReference type="Pfam" id="PF00528">
    <property type="entry name" value="BPD_transp_1"/>
    <property type="match status" value="1"/>
</dbReference>
<dbReference type="Pfam" id="PF19300">
    <property type="entry name" value="BPD_transp_1_N"/>
    <property type="match status" value="1"/>
</dbReference>
<feature type="transmembrane region" description="Helical" evidence="7">
    <location>
        <begin position="170"/>
        <end position="192"/>
    </location>
</feature>
<feature type="transmembrane region" description="Helical" evidence="7">
    <location>
        <begin position="231"/>
        <end position="256"/>
    </location>
</feature>
<keyword evidence="3" id="KW-1003">Cell membrane</keyword>
<accession>A0A382BX23</accession>
<evidence type="ECO:0000259" key="8">
    <source>
        <dbReference type="PROSITE" id="PS50928"/>
    </source>
</evidence>
<evidence type="ECO:0000256" key="7">
    <source>
        <dbReference type="SAM" id="Phobius"/>
    </source>
</evidence>
<feature type="transmembrane region" description="Helical" evidence="7">
    <location>
        <begin position="100"/>
        <end position="121"/>
    </location>
</feature>
<protein>
    <recommendedName>
        <fullName evidence="8">ABC transmembrane type-1 domain-containing protein</fullName>
    </recommendedName>
</protein>
<dbReference type="EMBL" id="UINC01031775">
    <property type="protein sequence ID" value="SVB18345.1"/>
    <property type="molecule type" value="Genomic_DNA"/>
</dbReference>
<dbReference type="CDD" id="cd06261">
    <property type="entry name" value="TM_PBP2"/>
    <property type="match status" value="1"/>
</dbReference>
<name>A0A382BX23_9ZZZZ</name>
<evidence type="ECO:0000256" key="5">
    <source>
        <dbReference type="ARBA" id="ARBA00022989"/>
    </source>
</evidence>
<feature type="transmembrane region" description="Helical" evidence="7">
    <location>
        <begin position="133"/>
        <end position="158"/>
    </location>
</feature>
<keyword evidence="6 7" id="KW-0472">Membrane</keyword>
<evidence type="ECO:0000256" key="2">
    <source>
        <dbReference type="ARBA" id="ARBA00022448"/>
    </source>
</evidence>
<dbReference type="SUPFAM" id="SSF161098">
    <property type="entry name" value="MetI-like"/>
    <property type="match status" value="1"/>
</dbReference>
<evidence type="ECO:0000256" key="3">
    <source>
        <dbReference type="ARBA" id="ARBA00022475"/>
    </source>
</evidence>
<evidence type="ECO:0000256" key="4">
    <source>
        <dbReference type="ARBA" id="ARBA00022692"/>
    </source>
</evidence>
<proteinExistence type="predicted"/>
<feature type="domain" description="ABC transmembrane type-1" evidence="8">
    <location>
        <begin position="96"/>
        <end position="299"/>
    </location>
</feature>
<evidence type="ECO:0000256" key="1">
    <source>
        <dbReference type="ARBA" id="ARBA00004651"/>
    </source>
</evidence>
<keyword evidence="5 7" id="KW-1133">Transmembrane helix</keyword>
<organism evidence="9">
    <name type="scientific">marine metagenome</name>
    <dbReference type="NCBI Taxonomy" id="408172"/>
    <lineage>
        <taxon>unclassified sequences</taxon>
        <taxon>metagenomes</taxon>
        <taxon>ecological metagenomes</taxon>
    </lineage>
</organism>
<evidence type="ECO:0000256" key="6">
    <source>
        <dbReference type="ARBA" id="ARBA00023136"/>
    </source>
</evidence>
<feature type="transmembrane region" description="Helical" evidence="7">
    <location>
        <begin position="276"/>
        <end position="302"/>
    </location>
</feature>
<dbReference type="PANTHER" id="PTHR43163">
    <property type="entry name" value="DIPEPTIDE TRANSPORT SYSTEM PERMEASE PROTEIN DPPB-RELATED"/>
    <property type="match status" value="1"/>
</dbReference>
<dbReference type="GO" id="GO:0005886">
    <property type="term" value="C:plasma membrane"/>
    <property type="evidence" value="ECO:0007669"/>
    <property type="project" value="UniProtKB-SubCell"/>
</dbReference>
<dbReference type="InterPro" id="IPR045621">
    <property type="entry name" value="BPD_transp_1_N"/>
</dbReference>
<dbReference type="GO" id="GO:0055085">
    <property type="term" value="P:transmembrane transport"/>
    <property type="evidence" value="ECO:0007669"/>
    <property type="project" value="InterPro"/>
</dbReference>
<comment type="subcellular location">
    <subcellularLocation>
        <location evidence="1">Cell membrane</location>
        <topology evidence="1">Multi-pass membrane protein</topology>
    </subcellularLocation>
</comment>
<keyword evidence="2" id="KW-0813">Transport</keyword>
<reference evidence="9" key="1">
    <citation type="submission" date="2018-05" db="EMBL/GenBank/DDBJ databases">
        <authorList>
            <person name="Lanie J.A."/>
            <person name="Ng W.-L."/>
            <person name="Kazmierczak K.M."/>
            <person name="Andrzejewski T.M."/>
            <person name="Davidsen T.M."/>
            <person name="Wayne K.J."/>
            <person name="Tettelin H."/>
            <person name="Glass J.I."/>
            <person name="Rusch D."/>
            <person name="Podicherti R."/>
            <person name="Tsui H.-C.T."/>
            <person name="Winkler M.E."/>
        </authorList>
    </citation>
    <scope>NUCLEOTIDE SEQUENCE</scope>
</reference>
<dbReference type="InterPro" id="IPR035906">
    <property type="entry name" value="MetI-like_sf"/>
</dbReference>
<gene>
    <name evidence="9" type="ORF">METZ01_LOCUS171199</name>
</gene>